<dbReference type="NCBIfam" id="TIGR04044">
    <property type="entry name" value="MSMEG_0572_fam"/>
    <property type="match status" value="1"/>
</dbReference>
<gene>
    <name evidence="1" type="ORF">IJ22_33800</name>
</gene>
<dbReference type="InterPro" id="IPR023847">
    <property type="entry name" value="MSMEG0572"/>
</dbReference>
<evidence type="ECO:0000313" key="2">
    <source>
        <dbReference type="Proteomes" id="UP000061660"/>
    </source>
</evidence>
<proteinExistence type="predicted"/>
<dbReference type="Pfam" id="PF02635">
    <property type="entry name" value="DsrE"/>
    <property type="match status" value="1"/>
</dbReference>
<accession>A0A0U2W8J9</accession>
<reference evidence="2" key="1">
    <citation type="submission" date="2015-12" db="EMBL/GenBank/DDBJ databases">
        <title>Complete genome sequences of two moderately thermophilic Paenibacillus species.</title>
        <authorList>
            <person name="Butler R.III."/>
            <person name="Wang J."/>
            <person name="Stark B.C."/>
            <person name="Pombert J.-F."/>
        </authorList>
    </citation>
    <scope>NUCLEOTIDE SEQUENCE [LARGE SCALE GENOMIC DNA]</scope>
    <source>
        <strain evidence="2">32O-Y</strain>
    </source>
</reference>
<dbReference type="KEGG" id="pnp:IJ22_33800"/>
<organism evidence="1 2">
    <name type="scientific">Paenibacillus naphthalenovorans</name>
    <dbReference type="NCBI Taxonomy" id="162209"/>
    <lineage>
        <taxon>Bacteria</taxon>
        <taxon>Bacillati</taxon>
        <taxon>Bacillota</taxon>
        <taxon>Bacilli</taxon>
        <taxon>Bacillales</taxon>
        <taxon>Paenibacillaceae</taxon>
        <taxon>Paenibacillus</taxon>
    </lineage>
</organism>
<dbReference type="SUPFAM" id="SSF75169">
    <property type="entry name" value="DsrEFH-like"/>
    <property type="match status" value="1"/>
</dbReference>
<dbReference type="OrthoDB" id="553085at2"/>
<dbReference type="AlphaFoldDB" id="A0A0U2W8J9"/>
<dbReference type="PATRIC" id="fig|162209.4.peg.3616"/>
<name>A0A0U2W8J9_9BACL</name>
<dbReference type="RefSeq" id="WP_054817402.1">
    <property type="nucleotide sequence ID" value="NZ_BJCS01000010.1"/>
</dbReference>
<dbReference type="STRING" id="162209.IJ22_33800"/>
<dbReference type="Gene3D" id="3.40.1260.10">
    <property type="entry name" value="DsrEFH-like"/>
    <property type="match status" value="1"/>
</dbReference>
<protein>
    <submittedName>
        <fullName evidence="1">DsrEFH-like protein</fullName>
    </submittedName>
</protein>
<dbReference type="EMBL" id="CP013652">
    <property type="protein sequence ID" value="ALS23741.1"/>
    <property type="molecule type" value="Genomic_DNA"/>
</dbReference>
<sequence>MTANFTENELKSMNEIPHPSLPVGTKLYGGTKVFPDYKANPGEKFLALVHGIAHESSLSYVAILQAIRAQRKGYETAIYFYGTGAMNAMATRGFPTVGSAAFGGQLNYNESLATFIKEGGKVYVCRFGLGLHGLREEDLIEGTIPVHPLDLQDCLIEYSRAGAFILSTFQI</sequence>
<dbReference type="InterPro" id="IPR027396">
    <property type="entry name" value="DsrEFH-like"/>
</dbReference>
<reference evidence="1 2" key="2">
    <citation type="journal article" date="2016" name="Genome Announc.">
        <title>Complete Genome Sequences of Two Interactive Moderate Thermophiles, Paenibacillus napthalenovorans 32O-Y and Paenibacillus sp. 32O-W.</title>
        <authorList>
            <person name="Butler R.R.III."/>
            <person name="Wang J."/>
            <person name="Stark B.C."/>
            <person name="Pombert J.F."/>
        </authorList>
    </citation>
    <scope>NUCLEOTIDE SEQUENCE [LARGE SCALE GENOMIC DNA]</scope>
    <source>
        <strain evidence="1 2">32O-Y</strain>
    </source>
</reference>
<keyword evidence="2" id="KW-1185">Reference proteome</keyword>
<dbReference type="Proteomes" id="UP000061660">
    <property type="component" value="Chromosome"/>
</dbReference>
<evidence type="ECO:0000313" key="1">
    <source>
        <dbReference type="EMBL" id="ALS23741.1"/>
    </source>
</evidence>
<dbReference type="InterPro" id="IPR003787">
    <property type="entry name" value="Sulphur_relay_DsrE/F-like"/>
</dbReference>